<dbReference type="InterPro" id="IPR029068">
    <property type="entry name" value="Glyas_Bleomycin-R_OHBP_Dase"/>
</dbReference>
<dbReference type="Proteomes" id="UP001551695">
    <property type="component" value="Unassembled WGS sequence"/>
</dbReference>
<dbReference type="EMBL" id="JBFAKC010000011">
    <property type="protein sequence ID" value="MEV0710680.1"/>
    <property type="molecule type" value="Genomic_DNA"/>
</dbReference>
<dbReference type="SUPFAM" id="SSF54593">
    <property type="entry name" value="Glyoxalase/Bleomycin resistance protein/Dihydroxybiphenyl dioxygenase"/>
    <property type="match status" value="1"/>
</dbReference>
<sequence>MSNGKDFVLTHVSLLVGDQQQALEFYRDVIGLEVRQDMAFGGGRWLTVGPVAQPGIEFILENPEMVPVPEMAEASRARLASGAQSTLIFTTEDVDAVFARLRDAGVAVGQEPLTQPYGVRDCGFRDPWGNHLRFSQVLG</sequence>
<dbReference type="Pfam" id="PF00903">
    <property type="entry name" value="Glyoxalase"/>
    <property type="match status" value="1"/>
</dbReference>
<dbReference type="RefSeq" id="WP_109529908.1">
    <property type="nucleotide sequence ID" value="NZ_JBFAKC010000011.1"/>
</dbReference>
<dbReference type="PANTHER" id="PTHR36437">
    <property type="entry name" value="GLYOXALASE/BLEOMYCIN RESISTANCE PROTEIN/DIOXYGENASE"/>
    <property type="match status" value="1"/>
</dbReference>
<protein>
    <submittedName>
        <fullName evidence="2">VOC family protein</fullName>
    </submittedName>
</protein>
<evidence type="ECO:0000259" key="1">
    <source>
        <dbReference type="PROSITE" id="PS51819"/>
    </source>
</evidence>
<dbReference type="PANTHER" id="PTHR36437:SF2">
    <property type="entry name" value="GLYOXALASE_BLEOMYCIN RESISTANCE PROTEIN_DIOXYGENASE"/>
    <property type="match status" value="1"/>
</dbReference>
<proteinExistence type="predicted"/>
<comment type="caution">
    <text evidence="2">The sequence shown here is derived from an EMBL/GenBank/DDBJ whole genome shotgun (WGS) entry which is preliminary data.</text>
</comment>
<feature type="domain" description="VOC" evidence="1">
    <location>
        <begin position="8"/>
        <end position="137"/>
    </location>
</feature>
<dbReference type="Gene3D" id="3.10.180.10">
    <property type="entry name" value="2,3-Dihydroxybiphenyl 1,2-Dioxygenase, domain 1"/>
    <property type="match status" value="1"/>
</dbReference>
<evidence type="ECO:0000313" key="2">
    <source>
        <dbReference type="EMBL" id="MEV0710680.1"/>
    </source>
</evidence>
<name>A0ABV3FZ25_9NOCA</name>
<evidence type="ECO:0000313" key="3">
    <source>
        <dbReference type="Proteomes" id="UP001551695"/>
    </source>
</evidence>
<organism evidence="2 3">
    <name type="scientific">Nocardia aurea</name>
    <dbReference type="NCBI Taxonomy" id="2144174"/>
    <lineage>
        <taxon>Bacteria</taxon>
        <taxon>Bacillati</taxon>
        <taxon>Actinomycetota</taxon>
        <taxon>Actinomycetes</taxon>
        <taxon>Mycobacteriales</taxon>
        <taxon>Nocardiaceae</taxon>
        <taxon>Nocardia</taxon>
    </lineage>
</organism>
<reference evidence="2 3" key="1">
    <citation type="submission" date="2024-06" db="EMBL/GenBank/DDBJ databases">
        <title>The Natural Products Discovery Center: Release of the First 8490 Sequenced Strains for Exploring Actinobacteria Biosynthetic Diversity.</title>
        <authorList>
            <person name="Kalkreuter E."/>
            <person name="Kautsar S.A."/>
            <person name="Yang D."/>
            <person name="Bader C.D."/>
            <person name="Teijaro C.N."/>
            <person name="Fluegel L."/>
            <person name="Davis C.M."/>
            <person name="Simpson J.R."/>
            <person name="Lauterbach L."/>
            <person name="Steele A.D."/>
            <person name="Gui C."/>
            <person name="Meng S."/>
            <person name="Li G."/>
            <person name="Viehrig K."/>
            <person name="Ye F."/>
            <person name="Su P."/>
            <person name="Kiefer A.F."/>
            <person name="Nichols A."/>
            <person name="Cepeda A.J."/>
            <person name="Yan W."/>
            <person name="Fan B."/>
            <person name="Jiang Y."/>
            <person name="Adhikari A."/>
            <person name="Zheng C.-J."/>
            <person name="Schuster L."/>
            <person name="Cowan T.M."/>
            <person name="Smanski M.J."/>
            <person name="Chevrette M.G."/>
            <person name="De Carvalho L.P.S."/>
            <person name="Shen B."/>
        </authorList>
    </citation>
    <scope>NUCLEOTIDE SEQUENCE [LARGE SCALE GENOMIC DNA]</scope>
    <source>
        <strain evidence="2 3">NPDC050403</strain>
    </source>
</reference>
<gene>
    <name evidence="2" type="ORF">AB0I48_24245</name>
</gene>
<dbReference type="PROSITE" id="PS51819">
    <property type="entry name" value="VOC"/>
    <property type="match status" value="1"/>
</dbReference>
<accession>A0ABV3FZ25</accession>
<keyword evidence="3" id="KW-1185">Reference proteome</keyword>
<dbReference type="InterPro" id="IPR037523">
    <property type="entry name" value="VOC_core"/>
</dbReference>
<dbReference type="InterPro" id="IPR004360">
    <property type="entry name" value="Glyas_Fos-R_dOase_dom"/>
</dbReference>